<dbReference type="AlphaFoldDB" id="A0A1E5Q7D8"/>
<organism evidence="11 12">
    <name type="scientific">Magnetovibrio blakemorei</name>
    <dbReference type="NCBI Taxonomy" id="28181"/>
    <lineage>
        <taxon>Bacteria</taxon>
        <taxon>Pseudomonadati</taxon>
        <taxon>Pseudomonadota</taxon>
        <taxon>Alphaproteobacteria</taxon>
        <taxon>Rhodospirillales</taxon>
        <taxon>Magnetovibrionaceae</taxon>
        <taxon>Magnetovibrio</taxon>
    </lineage>
</organism>
<evidence type="ECO:0000313" key="12">
    <source>
        <dbReference type="Proteomes" id="UP000095347"/>
    </source>
</evidence>
<evidence type="ECO:0000256" key="7">
    <source>
        <dbReference type="ARBA" id="ARBA00023004"/>
    </source>
</evidence>
<evidence type="ECO:0000256" key="5">
    <source>
        <dbReference type="ARBA" id="ARBA00022764"/>
    </source>
</evidence>
<keyword evidence="5" id="KW-0574">Periplasm</keyword>
<gene>
    <name evidence="11" type="ORF">BEN30_10930</name>
</gene>
<keyword evidence="4 9" id="KW-0479">Metal-binding</keyword>
<dbReference type="Pfam" id="PF00034">
    <property type="entry name" value="Cytochrom_C"/>
    <property type="match status" value="2"/>
</dbReference>
<evidence type="ECO:0000256" key="6">
    <source>
        <dbReference type="ARBA" id="ARBA00022982"/>
    </source>
</evidence>
<dbReference type="InterPro" id="IPR009056">
    <property type="entry name" value="Cyt_c-like_dom"/>
</dbReference>
<dbReference type="PIRSF" id="PIRSF000005">
    <property type="entry name" value="Cytochrome_c4"/>
    <property type="match status" value="1"/>
</dbReference>
<feature type="domain" description="Cytochrome c" evidence="10">
    <location>
        <begin position="7"/>
        <end position="87"/>
    </location>
</feature>
<dbReference type="InterPro" id="IPR036909">
    <property type="entry name" value="Cyt_c-like_dom_sf"/>
</dbReference>
<keyword evidence="3 8" id="KW-0349">Heme</keyword>
<proteinExistence type="predicted"/>
<comment type="subcellular location">
    <subcellularLocation>
        <location evidence="1">Periplasm</location>
    </subcellularLocation>
</comment>
<evidence type="ECO:0000256" key="3">
    <source>
        <dbReference type="ARBA" id="ARBA00022617"/>
    </source>
</evidence>
<keyword evidence="2" id="KW-0813">Transport</keyword>
<sequence length="189" mass="20782">MGFSTAQASDAEASMLANTCNGCHGPNGVSQGPATPTIAGMNKNYLIESMTNYRDGTIRKSTVMQRIAKGYSDAEIAKMADFFSKQKFERVAMQKTDPAEVAKGQALIKDMCEGCHEKDGYTAEDYPVLAGQMLPYLRNNLMDFDSGSRNIEANPNMSDKEKRKKLRVLGELKEKGGVEAVLQFYASRK</sequence>
<name>A0A1E5Q7D8_9PROT</name>
<feature type="binding site" description="covalent" evidence="8">
    <location>
        <position position="20"/>
    </location>
    <ligand>
        <name>heme c</name>
        <dbReference type="ChEBI" id="CHEBI:61717"/>
        <label>1</label>
    </ligand>
</feature>
<dbReference type="GO" id="GO:0009055">
    <property type="term" value="F:electron transfer activity"/>
    <property type="evidence" value="ECO:0007669"/>
    <property type="project" value="InterPro"/>
</dbReference>
<dbReference type="EMBL" id="MCGG01000027">
    <property type="protein sequence ID" value="OEJ66904.1"/>
    <property type="molecule type" value="Genomic_DNA"/>
</dbReference>
<dbReference type="STRING" id="28181.BEN30_10930"/>
<reference evidence="12" key="1">
    <citation type="submission" date="2016-07" db="EMBL/GenBank/DDBJ databases">
        <authorList>
            <person name="Florea S."/>
            <person name="Webb J.S."/>
            <person name="Jaromczyk J."/>
            <person name="Schardl C.L."/>
        </authorList>
    </citation>
    <scope>NUCLEOTIDE SEQUENCE [LARGE SCALE GENOMIC DNA]</scope>
    <source>
        <strain evidence="12">MV-1</strain>
    </source>
</reference>
<dbReference type="GO" id="GO:0020037">
    <property type="term" value="F:heme binding"/>
    <property type="evidence" value="ECO:0007669"/>
    <property type="project" value="InterPro"/>
</dbReference>
<comment type="caution">
    <text evidence="11">The sequence shown here is derived from an EMBL/GenBank/DDBJ whole genome shotgun (WGS) entry which is preliminary data.</text>
</comment>
<evidence type="ECO:0000256" key="4">
    <source>
        <dbReference type="ARBA" id="ARBA00022723"/>
    </source>
</evidence>
<feature type="binding site" description="axial binding residue" evidence="9">
    <location>
        <position position="64"/>
    </location>
    <ligand>
        <name>heme c</name>
        <dbReference type="ChEBI" id="CHEBI:61717"/>
        <label>1</label>
    </ligand>
    <ligandPart>
        <name>Fe</name>
        <dbReference type="ChEBI" id="CHEBI:18248"/>
    </ligandPart>
</feature>
<keyword evidence="6" id="KW-0249">Electron transport</keyword>
<evidence type="ECO:0000256" key="1">
    <source>
        <dbReference type="ARBA" id="ARBA00004418"/>
    </source>
</evidence>
<dbReference type="Gene3D" id="1.10.760.10">
    <property type="entry name" value="Cytochrome c-like domain"/>
    <property type="match status" value="2"/>
</dbReference>
<keyword evidence="12" id="KW-1185">Reference proteome</keyword>
<dbReference type="InterPro" id="IPR050597">
    <property type="entry name" value="Cytochrome_c_Oxidase_Subunit"/>
</dbReference>
<evidence type="ECO:0000256" key="9">
    <source>
        <dbReference type="PIRSR" id="PIRSR000005-2"/>
    </source>
</evidence>
<feature type="binding site" description="covalent" evidence="8">
    <location>
        <position position="112"/>
    </location>
    <ligand>
        <name>heme c</name>
        <dbReference type="ChEBI" id="CHEBI:61717"/>
        <label>2</label>
    </ligand>
</feature>
<accession>A0A1E5Q7D8</accession>
<comment type="PTM">
    <text evidence="8">Binds 2 heme c groups covalently per subunit.</text>
</comment>
<dbReference type="GO" id="GO:0042597">
    <property type="term" value="C:periplasmic space"/>
    <property type="evidence" value="ECO:0007669"/>
    <property type="project" value="UniProtKB-SubCell"/>
</dbReference>
<feature type="binding site" description="axial binding residue" evidence="9">
    <location>
        <position position="116"/>
    </location>
    <ligand>
        <name>heme c</name>
        <dbReference type="ChEBI" id="CHEBI:61717"/>
        <label>2</label>
    </ligand>
    <ligandPart>
        <name>Fe</name>
        <dbReference type="ChEBI" id="CHEBI:18248"/>
    </ligandPart>
</feature>
<dbReference type="PANTHER" id="PTHR33751">
    <property type="entry name" value="CBB3-TYPE CYTOCHROME C OXIDASE SUBUNIT FIXP"/>
    <property type="match status" value="1"/>
</dbReference>
<evidence type="ECO:0000256" key="2">
    <source>
        <dbReference type="ARBA" id="ARBA00022448"/>
    </source>
</evidence>
<keyword evidence="7 9" id="KW-0408">Iron</keyword>
<dbReference type="Proteomes" id="UP000095347">
    <property type="component" value="Unassembled WGS sequence"/>
</dbReference>
<dbReference type="GO" id="GO:0005506">
    <property type="term" value="F:iron ion binding"/>
    <property type="evidence" value="ECO:0007669"/>
    <property type="project" value="InterPro"/>
</dbReference>
<feature type="binding site" description="covalent" evidence="8">
    <location>
        <position position="115"/>
    </location>
    <ligand>
        <name>heme c</name>
        <dbReference type="ChEBI" id="CHEBI:61717"/>
        <label>2</label>
    </ligand>
</feature>
<feature type="binding site" description="covalent" evidence="8">
    <location>
        <position position="23"/>
    </location>
    <ligand>
        <name>heme c</name>
        <dbReference type="ChEBI" id="CHEBI:61717"/>
        <label>1</label>
    </ligand>
</feature>
<dbReference type="InterPro" id="IPR024167">
    <property type="entry name" value="Cytochrome_c4-like"/>
</dbReference>
<dbReference type="PROSITE" id="PS51007">
    <property type="entry name" value="CYTC"/>
    <property type="match status" value="2"/>
</dbReference>
<dbReference type="PANTHER" id="PTHR33751:SF9">
    <property type="entry name" value="CYTOCHROME C4"/>
    <property type="match status" value="1"/>
</dbReference>
<protein>
    <recommendedName>
        <fullName evidence="10">Cytochrome c domain-containing protein</fullName>
    </recommendedName>
</protein>
<dbReference type="OrthoDB" id="9808603at2"/>
<feature type="domain" description="Cytochrome c" evidence="10">
    <location>
        <begin position="99"/>
        <end position="189"/>
    </location>
</feature>
<evidence type="ECO:0000256" key="8">
    <source>
        <dbReference type="PIRSR" id="PIRSR000005-1"/>
    </source>
</evidence>
<dbReference type="SUPFAM" id="SSF46626">
    <property type="entry name" value="Cytochrome c"/>
    <property type="match status" value="2"/>
</dbReference>
<evidence type="ECO:0000259" key="10">
    <source>
        <dbReference type="PROSITE" id="PS51007"/>
    </source>
</evidence>
<feature type="binding site" description="axial binding residue" evidence="9">
    <location>
        <position position="24"/>
    </location>
    <ligand>
        <name>heme c</name>
        <dbReference type="ChEBI" id="CHEBI:61717"/>
        <label>1</label>
    </ligand>
    <ligandPart>
        <name>Fe</name>
        <dbReference type="ChEBI" id="CHEBI:18248"/>
    </ligandPart>
</feature>
<evidence type="ECO:0000313" key="11">
    <source>
        <dbReference type="EMBL" id="OEJ66904.1"/>
    </source>
</evidence>
<feature type="binding site" description="axial binding residue" evidence="9">
    <location>
        <position position="157"/>
    </location>
    <ligand>
        <name>heme c</name>
        <dbReference type="ChEBI" id="CHEBI:61717"/>
        <label>2</label>
    </ligand>
    <ligandPart>
        <name>Fe</name>
        <dbReference type="ChEBI" id="CHEBI:18248"/>
    </ligandPart>
</feature>